<keyword evidence="1 3" id="KW-0689">Ribosomal protein</keyword>
<dbReference type="GO" id="GO:1990904">
    <property type="term" value="C:ribonucleoprotein complex"/>
    <property type="evidence" value="ECO:0007669"/>
    <property type="project" value="UniProtKB-KW"/>
</dbReference>
<dbReference type="GO" id="GO:0003735">
    <property type="term" value="F:structural constituent of ribosome"/>
    <property type="evidence" value="ECO:0007669"/>
    <property type="project" value="InterPro"/>
</dbReference>
<dbReference type="HAMAP" id="MF_00499">
    <property type="entry name" value="Ribosomal_eL13"/>
    <property type="match status" value="1"/>
</dbReference>
<dbReference type="AlphaFoldDB" id="A0A8F5BN61"/>
<keyword evidence="2 3" id="KW-0687">Ribonucleoprotein</keyword>
<evidence type="ECO:0000256" key="2">
    <source>
        <dbReference type="ARBA" id="ARBA00023274"/>
    </source>
</evidence>
<evidence type="ECO:0000256" key="1">
    <source>
        <dbReference type="ARBA" id="ARBA00022980"/>
    </source>
</evidence>
<evidence type="ECO:0000313" key="4">
    <source>
        <dbReference type="EMBL" id="QXJ28362.1"/>
    </source>
</evidence>
<dbReference type="GeneID" id="65562823"/>
<dbReference type="NCBIfam" id="NF008914">
    <property type="entry name" value="PRK12277.1"/>
    <property type="match status" value="1"/>
</dbReference>
<protein>
    <recommendedName>
        <fullName evidence="3">Large ribosomal subunit protein eL13</fullName>
    </recommendedName>
</protein>
<dbReference type="KEGG" id="sshi:J5U23_01231"/>
<reference evidence="4" key="1">
    <citation type="journal article" date="2021" name="Environ. Microbiol.">
        <title>New insights into the diversity and evolution of the archaeal mobilome from three complete genomes of Saccharolobus shibatae.</title>
        <authorList>
            <person name="Medvedeva S."/>
            <person name="Brandt D."/>
            <person name="Cvirkaite-Krupovic V."/>
            <person name="Liu Y."/>
            <person name="Severinov K."/>
            <person name="Ishino S."/>
            <person name="Ishino Y."/>
            <person name="Prangishvili D."/>
            <person name="Kalinowski J."/>
            <person name="Krupovic M."/>
        </authorList>
    </citation>
    <scope>NUCLEOTIDE SEQUENCE</scope>
    <source>
        <strain evidence="4">B12</strain>
    </source>
</reference>
<dbReference type="Proteomes" id="UP000694018">
    <property type="component" value="Chromosome"/>
</dbReference>
<dbReference type="GO" id="GO:0005840">
    <property type="term" value="C:ribosome"/>
    <property type="evidence" value="ECO:0007669"/>
    <property type="project" value="UniProtKB-KW"/>
</dbReference>
<comment type="similarity">
    <text evidence="3">Belongs to the eukaryotic ribosomal protein eL13 family.</text>
</comment>
<accession>A0A8F5BN61</accession>
<proteinExistence type="inferred from homology"/>
<gene>
    <name evidence="3" type="primary">rpl13e</name>
    <name evidence="4" type="ORF">J5U23_01231</name>
</gene>
<dbReference type="RefSeq" id="WP_218259954.1">
    <property type="nucleotide sequence ID" value="NZ_CP077717.1"/>
</dbReference>
<dbReference type="EMBL" id="CP077717">
    <property type="protein sequence ID" value="QXJ28362.1"/>
    <property type="molecule type" value="Genomic_DNA"/>
</dbReference>
<dbReference type="OrthoDB" id="17872at2157"/>
<sequence length="79" mass="9293">MEFPKALIKRPNYNFEYPHKRKDKRIGRGFSIGELEKVGLNINIARKLGIIVDIRRKSVHEENVEVLKKFLEQLSTQKS</sequence>
<name>A0A8F5BN61_SACSH</name>
<evidence type="ECO:0000256" key="3">
    <source>
        <dbReference type="HAMAP-Rule" id="MF_00499"/>
    </source>
</evidence>
<dbReference type="InterPro" id="IPR001380">
    <property type="entry name" value="Ribosomal_eL13"/>
</dbReference>
<dbReference type="GO" id="GO:0006412">
    <property type="term" value="P:translation"/>
    <property type="evidence" value="ECO:0007669"/>
    <property type="project" value="UniProtKB-UniRule"/>
</dbReference>
<evidence type="ECO:0000313" key="5">
    <source>
        <dbReference type="Proteomes" id="UP000694018"/>
    </source>
</evidence>
<organism evidence="4 5">
    <name type="scientific">Saccharolobus shibatae (strain ATCC 51178 / DSM 5389 / JCM 8931 / NBRC 15437 / B12)</name>
    <name type="common">Sulfolobus shibatae</name>
    <dbReference type="NCBI Taxonomy" id="523848"/>
    <lineage>
        <taxon>Archaea</taxon>
        <taxon>Thermoproteota</taxon>
        <taxon>Thermoprotei</taxon>
        <taxon>Sulfolobales</taxon>
        <taxon>Sulfolobaceae</taxon>
        <taxon>Saccharolobus</taxon>
    </lineage>
</organism>
<dbReference type="Pfam" id="PF01294">
    <property type="entry name" value="Ribosomal_L13e"/>
    <property type="match status" value="1"/>
</dbReference>